<dbReference type="EC" id="2.3.1.-" evidence="6"/>
<organism evidence="6 7">
    <name type="scientific">Rhizorhapis suberifaciens</name>
    <name type="common">corky root of lettuce</name>
    <dbReference type="NCBI Taxonomy" id="13656"/>
    <lineage>
        <taxon>Bacteria</taxon>
        <taxon>Pseudomonadati</taxon>
        <taxon>Pseudomonadota</taxon>
        <taxon>Alphaproteobacteria</taxon>
        <taxon>Sphingomonadales</taxon>
        <taxon>Sphingomonadaceae</taxon>
        <taxon>Rhizorhapis</taxon>
    </lineage>
</organism>
<dbReference type="PANTHER" id="PTHR39322">
    <property type="entry name" value="ACYL-HOMOSERINE-LACTONE SYNTHASE"/>
    <property type="match status" value="1"/>
</dbReference>
<evidence type="ECO:0000256" key="2">
    <source>
        <dbReference type="ARBA" id="ARBA00022679"/>
    </source>
</evidence>
<dbReference type="GO" id="GO:0016746">
    <property type="term" value="F:acyltransferase activity"/>
    <property type="evidence" value="ECO:0007669"/>
    <property type="project" value="UniProtKB-KW"/>
</dbReference>
<dbReference type="GO" id="GO:0007165">
    <property type="term" value="P:signal transduction"/>
    <property type="evidence" value="ECO:0007669"/>
    <property type="project" value="TreeGrafter"/>
</dbReference>
<evidence type="ECO:0000256" key="3">
    <source>
        <dbReference type="ARBA" id="ARBA00022691"/>
    </source>
</evidence>
<keyword evidence="6" id="KW-0012">Acyltransferase</keyword>
<dbReference type="EC" id="2.3.1.228" evidence="6"/>
<dbReference type="InterPro" id="IPR016181">
    <property type="entry name" value="Acyl_CoA_acyltransferase"/>
</dbReference>
<comment type="caution">
    <text evidence="6">The sequence shown here is derived from an EMBL/GenBank/DDBJ whole genome shotgun (WGS) entry which is preliminary data.</text>
</comment>
<sequence>MVCIINGHEELLDHPLVRAMYKDRKRVFIDLLGWDLPRQGEFEHDAFDDENAVYLVVADPITGDHLASLRLLRTDRPHLMSEVFPQLSEGPVPGGVHIREITRLCLSPRLRAAERIKARNALAKGLIEYALLMDISALTGLSEIKFLSEILSAGWRCMPLGLPQVIDGSVLGAFQIDVTPETLRQLRQSWRCDVDHPLVFDIQSPLAA</sequence>
<dbReference type="PROSITE" id="PS51187">
    <property type="entry name" value="AUTOINDUCER_SYNTH_2"/>
    <property type="match status" value="1"/>
</dbReference>
<comment type="similarity">
    <text evidence="5">Belongs to the autoinducer synthase family.</text>
</comment>
<dbReference type="Proteomes" id="UP000575068">
    <property type="component" value="Unassembled WGS sequence"/>
</dbReference>
<keyword evidence="3" id="KW-0949">S-adenosyl-L-methionine</keyword>
<dbReference type="PANTHER" id="PTHR39322:SF1">
    <property type="entry name" value="ISOVALERYL-HOMOSERINE LACTONE SYNTHASE"/>
    <property type="match status" value="1"/>
</dbReference>
<accession>A0A840HYB0</accession>
<dbReference type="Pfam" id="PF00765">
    <property type="entry name" value="Autoind_synth"/>
    <property type="match status" value="1"/>
</dbReference>
<name>A0A840HYB0_9SPHN</name>
<evidence type="ECO:0000256" key="5">
    <source>
        <dbReference type="PROSITE-ProRule" id="PRU00533"/>
    </source>
</evidence>
<dbReference type="AlphaFoldDB" id="A0A840HYB0"/>
<evidence type="ECO:0000313" key="6">
    <source>
        <dbReference type="EMBL" id="MBB4642641.1"/>
    </source>
</evidence>
<dbReference type="RefSeq" id="WP_184476909.1">
    <property type="nucleotide sequence ID" value="NZ_JACHOV010000012.1"/>
</dbReference>
<evidence type="ECO:0000256" key="4">
    <source>
        <dbReference type="ARBA" id="ARBA00022929"/>
    </source>
</evidence>
<dbReference type="GO" id="GO:0009372">
    <property type="term" value="P:quorum sensing"/>
    <property type="evidence" value="ECO:0007669"/>
    <property type="project" value="UniProtKB-UniRule"/>
</dbReference>
<reference evidence="6 7" key="1">
    <citation type="submission" date="2020-08" db="EMBL/GenBank/DDBJ databases">
        <title>Genomic Encyclopedia of Type Strains, Phase IV (KMG-IV): sequencing the most valuable type-strain genomes for metagenomic binning, comparative biology and taxonomic classification.</title>
        <authorList>
            <person name="Goeker M."/>
        </authorList>
    </citation>
    <scope>NUCLEOTIDE SEQUENCE [LARGE SCALE GENOMIC DNA]</scope>
    <source>
        <strain evidence="6 7">DSM 7465</strain>
    </source>
</reference>
<keyword evidence="4 5" id="KW-0071">Autoinducer synthesis</keyword>
<proteinExistence type="inferred from homology"/>
<keyword evidence="1 5" id="KW-0673">Quorum sensing</keyword>
<gene>
    <name evidence="6" type="ORF">HNQ99_002977</name>
</gene>
<dbReference type="Gene3D" id="3.40.630.30">
    <property type="match status" value="1"/>
</dbReference>
<evidence type="ECO:0000256" key="1">
    <source>
        <dbReference type="ARBA" id="ARBA00022654"/>
    </source>
</evidence>
<dbReference type="EC" id="2.3.1.229" evidence="6"/>
<dbReference type="EMBL" id="JACHOV010000012">
    <property type="protein sequence ID" value="MBB4642641.1"/>
    <property type="molecule type" value="Genomic_DNA"/>
</dbReference>
<keyword evidence="2 6" id="KW-0808">Transferase</keyword>
<dbReference type="InterPro" id="IPR001690">
    <property type="entry name" value="Autoind_synthase"/>
</dbReference>
<keyword evidence="7" id="KW-1185">Reference proteome</keyword>
<evidence type="ECO:0000313" key="7">
    <source>
        <dbReference type="Proteomes" id="UP000575068"/>
    </source>
</evidence>
<protein>
    <submittedName>
        <fullName evidence="6">Acyl-homoserine lactone synthase</fullName>
        <ecNumber evidence="6">2.3.1.-</ecNumber>
        <ecNumber evidence="6">2.3.1.228</ecNumber>
        <ecNumber evidence="6">2.3.1.229</ecNumber>
    </submittedName>
</protein>
<dbReference type="SUPFAM" id="SSF55729">
    <property type="entry name" value="Acyl-CoA N-acyltransferases (Nat)"/>
    <property type="match status" value="1"/>
</dbReference>